<name>A0A914W5K6_9BILA</name>
<keyword evidence="1" id="KW-1185">Reference proteome</keyword>
<dbReference type="Proteomes" id="UP000887566">
    <property type="component" value="Unplaced"/>
</dbReference>
<protein>
    <submittedName>
        <fullName evidence="2">Uncharacterized protein</fullName>
    </submittedName>
</protein>
<evidence type="ECO:0000313" key="2">
    <source>
        <dbReference type="WBParaSite" id="PSAMB.scaffold322size56642.g4966.t1"/>
    </source>
</evidence>
<reference evidence="2" key="1">
    <citation type="submission" date="2022-11" db="UniProtKB">
        <authorList>
            <consortium name="WormBaseParasite"/>
        </authorList>
    </citation>
    <scope>IDENTIFICATION</scope>
</reference>
<organism evidence="1 2">
    <name type="scientific">Plectus sambesii</name>
    <dbReference type="NCBI Taxonomy" id="2011161"/>
    <lineage>
        <taxon>Eukaryota</taxon>
        <taxon>Metazoa</taxon>
        <taxon>Ecdysozoa</taxon>
        <taxon>Nematoda</taxon>
        <taxon>Chromadorea</taxon>
        <taxon>Plectida</taxon>
        <taxon>Plectina</taxon>
        <taxon>Plectoidea</taxon>
        <taxon>Plectidae</taxon>
        <taxon>Plectus</taxon>
    </lineage>
</organism>
<dbReference type="WBParaSite" id="PSAMB.scaffold322size56642.g4966.t1">
    <property type="protein sequence ID" value="PSAMB.scaffold322size56642.g4966.t1"/>
    <property type="gene ID" value="PSAMB.scaffold322size56642.g4966"/>
</dbReference>
<proteinExistence type="predicted"/>
<accession>A0A914W5K6</accession>
<dbReference type="AlphaFoldDB" id="A0A914W5K6"/>
<evidence type="ECO:0000313" key="1">
    <source>
        <dbReference type="Proteomes" id="UP000887566"/>
    </source>
</evidence>
<sequence>MESDDQIFELSQIKDHLRQQQATLDLLKKRRAKSPSPLAQLQQALEGDEEEEIKQCVAFVVRGLETRIADRRLGDKDPTYFKFADQLRAAKRIKAAGGDSEVAEAWAKLRADTASEGRPKRPFRKGAGSLPFFASANSHLQQQQQLLFFAYTPAVYSSPAPTGHFAV</sequence>